<gene>
    <name evidence="3" type="ORF">ABS648_05235</name>
</gene>
<name>A0AAU7Y5C8_9PSED</name>
<dbReference type="SUPFAM" id="SSF160059">
    <property type="entry name" value="PriA/YqbF domain"/>
    <property type="match status" value="1"/>
</dbReference>
<reference evidence="3" key="1">
    <citation type="submission" date="2023-08" db="EMBL/GenBank/DDBJ databases">
        <title>Increased levels of nutrients transform a symbiont into a lethal pathobiont.</title>
        <authorList>
            <person name="Lachnit T."/>
            <person name="Ulrich L."/>
            <person name="Willmer F.M."/>
            <person name="Hasenbein T."/>
            <person name="Steiner L.X."/>
            <person name="Wolters M."/>
            <person name="Herbst E.M."/>
            <person name="Deines P."/>
        </authorList>
    </citation>
    <scope>NUCLEOTIDE SEQUENCE</scope>
    <source>
        <strain evidence="3">T3</strain>
    </source>
</reference>
<dbReference type="Pfam" id="PF17891">
    <property type="entry name" value="FluMu_N"/>
    <property type="match status" value="1"/>
</dbReference>
<sequence length="97" mass="10094">MVDTAPGIFVRSFNDTFRRAGLVFTSEGHGLLLSDLTEAQLKALEEEPMLSVQFCDFPATEEADAQLAELADSAKEVATGTAPAAPSGTEPPPGGNA</sequence>
<dbReference type="InterPro" id="IPR041227">
    <property type="entry name" value="FluMu_N"/>
</dbReference>
<feature type="domain" description="Mu-like prophage FluMu N-terminal" evidence="2">
    <location>
        <begin position="11"/>
        <end position="55"/>
    </location>
</feature>
<proteinExistence type="predicted"/>
<feature type="compositionally biased region" description="Low complexity" evidence="1">
    <location>
        <begin position="78"/>
        <end position="88"/>
    </location>
</feature>
<organism evidence="3">
    <name type="scientific">Pseudomonas solani</name>
    <dbReference type="NCBI Taxonomy" id="2731552"/>
    <lineage>
        <taxon>Bacteria</taxon>
        <taxon>Pseudomonadati</taxon>
        <taxon>Pseudomonadota</taxon>
        <taxon>Gammaproteobacteria</taxon>
        <taxon>Pseudomonadales</taxon>
        <taxon>Pseudomonadaceae</taxon>
        <taxon>Pseudomonas</taxon>
    </lineage>
</organism>
<feature type="region of interest" description="Disordered" evidence="1">
    <location>
        <begin position="73"/>
        <end position="97"/>
    </location>
</feature>
<protein>
    <submittedName>
        <fullName evidence="3">HI1506-related protein</fullName>
    </submittedName>
</protein>
<dbReference type="Gene3D" id="3.40.5.80">
    <property type="match status" value="1"/>
</dbReference>
<dbReference type="AlphaFoldDB" id="A0AAU7Y5C8"/>
<evidence type="ECO:0000313" key="3">
    <source>
        <dbReference type="EMBL" id="XBY65173.1"/>
    </source>
</evidence>
<evidence type="ECO:0000256" key="1">
    <source>
        <dbReference type="SAM" id="MobiDB-lite"/>
    </source>
</evidence>
<dbReference type="RefSeq" id="WP_350447777.1">
    <property type="nucleotide sequence ID" value="NZ_CP158373.1"/>
</dbReference>
<dbReference type="EMBL" id="CP158373">
    <property type="protein sequence ID" value="XBY65173.1"/>
    <property type="molecule type" value="Genomic_DNA"/>
</dbReference>
<evidence type="ECO:0000259" key="2">
    <source>
        <dbReference type="Pfam" id="PF17891"/>
    </source>
</evidence>
<accession>A0AAU7Y5C8</accession>